<feature type="compositionally biased region" description="Polar residues" evidence="1">
    <location>
        <begin position="155"/>
        <end position="167"/>
    </location>
</feature>
<dbReference type="EMBL" id="ML769536">
    <property type="protein sequence ID" value="KAE9395196.1"/>
    <property type="molecule type" value="Genomic_DNA"/>
</dbReference>
<dbReference type="AlphaFoldDB" id="A0A6A4HBL4"/>
<feature type="domain" description="DUF4246" evidence="2">
    <location>
        <begin position="4"/>
        <end position="156"/>
    </location>
</feature>
<name>A0A6A4HBL4_9AGAR</name>
<evidence type="ECO:0000313" key="3">
    <source>
        <dbReference type="EMBL" id="KAE9395196.1"/>
    </source>
</evidence>
<dbReference type="PANTHER" id="PTHR33119:SF1">
    <property type="entry name" value="FE2OG DIOXYGENASE DOMAIN-CONTAINING PROTEIN"/>
    <property type="match status" value="1"/>
</dbReference>
<protein>
    <recommendedName>
        <fullName evidence="2">DUF4246 domain-containing protein</fullName>
    </recommendedName>
</protein>
<sequence length="174" mass="19414">MGLGVYISDDLVPASVHQELVRELDALAAKEPRDYHPGSFGKVQDLIHPSLYPYIAGITPTSSPDTKLPPTNADGKFKTELHELSGIELEYIDMVSSYAWIPSIFKVSPDGTDVEIDSYINGLGKREEFPSLFRMIEKMFLLALPHFEKTMKQSARYQPVKSPSTMEGASKVCY</sequence>
<dbReference type="InterPro" id="IPR049192">
    <property type="entry name" value="DUF4246_C"/>
</dbReference>
<dbReference type="PANTHER" id="PTHR33119">
    <property type="entry name" value="IFI3P"/>
    <property type="match status" value="1"/>
</dbReference>
<evidence type="ECO:0000256" key="1">
    <source>
        <dbReference type="SAM" id="MobiDB-lite"/>
    </source>
</evidence>
<dbReference type="InterPro" id="IPR025340">
    <property type="entry name" value="DUF4246"/>
</dbReference>
<reference evidence="3" key="1">
    <citation type="journal article" date="2019" name="Environ. Microbiol.">
        <title>Fungal ecological strategies reflected in gene transcription - a case study of two litter decomposers.</title>
        <authorList>
            <person name="Barbi F."/>
            <person name="Kohler A."/>
            <person name="Barry K."/>
            <person name="Baskaran P."/>
            <person name="Daum C."/>
            <person name="Fauchery L."/>
            <person name="Ihrmark K."/>
            <person name="Kuo A."/>
            <person name="LaButti K."/>
            <person name="Lipzen A."/>
            <person name="Morin E."/>
            <person name="Grigoriev I.V."/>
            <person name="Henrissat B."/>
            <person name="Lindahl B."/>
            <person name="Martin F."/>
        </authorList>
    </citation>
    <scope>NUCLEOTIDE SEQUENCE</scope>
    <source>
        <strain evidence="3">JB14</strain>
    </source>
</reference>
<proteinExistence type="predicted"/>
<keyword evidence="4" id="KW-1185">Reference proteome</keyword>
<organism evidence="3 4">
    <name type="scientific">Gymnopus androsaceus JB14</name>
    <dbReference type="NCBI Taxonomy" id="1447944"/>
    <lineage>
        <taxon>Eukaryota</taxon>
        <taxon>Fungi</taxon>
        <taxon>Dikarya</taxon>
        <taxon>Basidiomycota</taxon>
        <taxon>Agaricomycotina</taxon>
        <taxon>Agaricomycetes</taxon>
        <taxon>Agaricomycetidae</taxon>
        <taxon>Agaricales</taxon>
        <taxon>Marasmiineae</taxon>
        <taxon>Omphalotaceae</taxon>
        <taxon>Gymnopus</taxon>
    </lineage>
</organism>
<evidence type="ECO:0000313" key="4">
    <source>
        <dbReference type="Proteomes" id="UP000799118"/>
    </source>
</evidence>
<feature type="region of interest" description="Disordered" evidence="1">
    <location>
        <begin position="155"/>
        <end position="174"/>
    </location>
</feature>
<evidence type="ECO:0000259" key="2">
    <source>
        <dbReference type="Pfam" id="PF14033"/>
    </source>
</evidence>
<gene>
    <name evidence="3" type="ORF">BT96DRAFT_159744</name>
</gene>
<dbReference type="Proteomes" id="UP000799118">
    <property type="component" value="Unassembled WGS sequence"/>
</dbReference>
<dbReference type="Pfam" id="PF14033">
    <property type="entry name" value="DUF4246"/>
    <property type="match status" value="1"/>
</dbReference>
<dbReference type="OrthoDB" id="415532at2759"/>
<accession>A0A6A4HBL4</accession>